<feature type="domain" description="CRISPR-associated protein Cas6 C-terminal" evidence="1">
    <location>
        <begin position="132"/>
        <end position="249"/>
    </location>
</feature>
<proteinExistence type="predicted"/>
<dbReference type="RefSeq" id="WP_102181323.1">
    <property type="nucleotide sequence ID" value="NZ_NMQE01000255.1"/>
</dbReference>
<name>A0A2N6LI08_9CYAN</name>
<dbReference type="Proteomes" id="UP000235081">
    <property type="component" value="Unassembled WGS sequence"/>
</dbReference>
<dbReference type="EMBL" id="NMQE01000255">
    <property type="protein sequence ID" value="PMB23863.1"/>
    <property type="molecule type" value="Genomic_DNA"/>
</dbReference>
<gene>
    <name evidence="2" type="ORF">CEN46_09300</name>
</gene>
<sequence>MLIRSTWILTVSEPTILPRSYSLELVKQLHQQLGLEMGNEAIPSVSYSGIIGSCSTSRDFFTFHPEDFYKLSLSGLQEVSTKAISHLNLSDSLEFLGAKFNVINREDEITRYEELYTSLVANEPEPIRQFELQFITPTAFSQGGTNLPLPVPNLMFRSWLERWNNFAPVYLGGDELIAYLSNAILLKNHKIQTRSWQLHRGYVNGFVGDVTLQMFNRADSLLANVANLLVQYARFAGTGMKTRLGMGQTLINISKRQS</sequence>
<evidence type="ECO:0000313" key="2">
    <source>
        <dbReference type="EMBL" id="PMB23863.1"/>
    </source>
</evidence>
<organism evidence="2 3">
    <name type="scientific">Fischerella thermalis CCMEE 5318</name>
    <dbReference type="NCBI Taxonomy" id="2019666"/>
    <lineage>
        <taxon>Bacteria</taxon>
        <taxon>Bacillati</taxon>
        <taxon>Cyanobacteriota</taxon>
        <taxon>Cyanophyceae</taxon>
        <taxon>Nostocales</taxon>
        <taxon>Hapalosiphonaceae</taxon>
        <taxon>Fischerella</taxon>
    </lineage>
</organism>
<reference evidence="2 3" key="1">
    <citation type="submission" date="2017-07" db="EMBL/GenBank/DDBJ databases">
        <title>Genomes of Fischerella (Mastigocladus) sp. strains.</title>
        <authorList>
            <person name="Miller S.R."/>
        </authorList>
    </citation>
    <scope>NUCLEOTIDE SEQUENCE [LARGE SCALE GENOMIC DNA]</scope>
    <source>
        <strain evidence="2 3">CCMEE 5318</strain>
    </source>
</reference>
<dbReference type="AlphaFoldDB" id="A0A2N6LI08"/>
<accession>A0A2N6LI08</accession>
<dbReference type="CDD" id="cd21141">
    <property type="entry name" value="Cas6_III-like"/>
    <property type="match status" value="1"/>
</dbReference>
<evidence type="ECO:0000313" key="3">
    <source>
        <dbReference type="Proteomes" id="UP000235081"/>
    </source>
</evidence>
<evidence type="ECO:0000259" key="1">
    <source>
        <dbReference type="Pfam" id="PF10040"/>
    </source>
</evidence>
<protein>
    <submittedName>
        <fullName evidence="2">CRISPR-associated protein Cas6</fullName>
    </submittedName>
</protein>
<dbReference type="Pfam" id="PF10040">
    <property type="entry name" value="CRISPR_Cas6"/>
    <property type="match status" value="1"/>
</dbReference>
<comment type="caution">
    <text evidence="2">The sequence shown here is derived from an EMBL/GenBank/DDBJ whole genome shotgun (WGS) entry which is preliminary data.</text>
</comment>
<dbReference type="Gene3D" id="3.30.70.1900">
    <property type="match status" value="1"/>
</dbReference>
<dbReference type="InterPro" id="IPR019267">
    <property type="entry name" value="CRISPR-assoc_Cas6_C"/>
</dbReference>